<protein>
    <submittedName>
        <fullName evidence="3">Uncharacterized protein</fullName>
    </submittedName>
</protein>
<accession>A0AAW1JVI8</accession>
<sequence length="152" mass="16583">MRRHEEGGSPLGAQAYHRRRDAVSSCNPDAQCNGRNQRALLMAMLLFLTVVGLTAGSPYSTNTRPQPDHQPIPEDYNRNRPYDGVDFGPMGPSSSSTDSSSSTSSSGARSKDDEPKKPQRIQVASVSFQRVKTPFIIGLWIFCASLAKIGKL</sequence>
<keyword evidence="2" id="KW-0812">Transmembrane</keyword>
<proteinExistence type="predicted"/>
<comment type="caution">
    <text evidence="3">The sequence shown here is derived from an EMBL/GenBank/DDBJ whole genome shotgun (WGS) entry which is preliminary data.</text>
</comment>
<feature type="compositionally biased region" description="Low complexity" evidence="1">
    <location>
        <begin position="93"/>
        <end position="106"/>
    </location>
</feature>
<evidence type="ECO:0000313" key="3">
    <source>
        <dbReference type="EMBL" id="KAK9707796.1"/>
    </source>
</evidence>
<name>A0AAW1JVI8_POPJA</name>
<feature type="transmembrane region" description="Helical" evidence="2">
    <location>
        <begin position="39"/>
        <end position="59"/>
    </location>
</feature>
<evidence type="ECO:0000256" key="2">
    <source>
        <dbReference type="SAM" id="Phobius"/>
    </source>
</evidence>
<evidence type="ECO:0000256" key="1">
    <source>
        <dbReference type="SAM" id="MobiDB-lite"/>
    </source>
</evidence>
<evidence type="ECO:0000313" key="4">
    <source>
        <dbReference type="Proteomes" id="UP001458880"/>
    </source>
</evidence>
<feature type="compositionally biased region" description="Basic and acidic residues" evidence="1">
    <location>
        <begin position="71"/>
        <end position="83"/>
    </location>
</feature>
<reference evidence="3 4" key="1">
    <citation type="journal article" date="2024" name="BMC Genomics">
        <title>De novo assembly and annotation of Popillia japonica's genome with initial clues to its potential as an invasive pest.</title>
        <authorList>
            <person name="Cucini C."/>
            <person name="Boschi S."/>
            <person name="Funari R."/>
            <person name="Cardaioli E."/>
            <person name="Iannotti N."/>
            <person name="Marturano G."/>
            <person name="Paoli F."/>
            <person name="Bruttini M."/>
            <person name="Carapelli A."/>
            <person name="Frati F."/>
            <person name="Nardi F."/>
        </authorList>
    </citation>
    <scope>NUCLEOTIDE SEQUENCE [LARGE SCALE GENOMIC DNA]</scope>
    <source>
        <strain evidence="3">DMR45628</strain>
    </source>
</reference>
<keyword evidence="2" id="KW-0472">Membrane</keyword>
<dbReference type="Proteomes" id="UP001458880">
    <property type="component" value="Unassembled WGS sequence"/>
</dbReference>
<organism evidence="3 4">
    <name type="scientific">Popillia japonica</name>
    <name type="common">Japanese beetle</name>
    <dbReference type="NCBI Taxonomy" id="7064"/>
    <lineage>
        <taxon>Eukaryota</taxon>
        <taxon>Metazoa</taxon>
        <taxon>Ecdysozoa</taxon>
        <taxon>Arthropoda</taxon>
        <taxon>Hexapoda</taxon>
        <taxon>Insecta</taxon>
        <taxon>Pterygota</taxon>
        <taxon>Neoptera</taxon>
        <taxon>Endopterygota</taxon>
        <taxon>Coleoptera</taxon>
        <taxon>Polyphaga</taxon>
        <taxon>Scarabaeiformia</taxon>
        <taxon>Scarabaeidae</taxon>
        <taxon>Rutelinae</taxon>
        <taxon>Popillia</taxon>
    </lineage>
</organism>
<dbReference type="EMBL" id="JASPKY010000342">
    <property type="protein sequence ID" value="KAK9707796.1"/>
    <property type="molecule type" value="Genomic_DNA"/>
</dbReference>
<keyword evidence="4" id="KW-1185">Reference proteome</keyword>
<feature type="region of interest" description="Disordered" evidence="1">
    <location>
        <begin position="1"/>
        <end position="28"/>
    </location>
</feature>
<feature type="region of interest" description="Disordered" evidence="1">
    <location>
        <begin position="57"/>
        <end position="121"/>
    </location>
</feature>
<gene>
    <name evidence="3" type="ORF">QE152_g27609</name>
</gene>
<dbReference type="AlphaFoldDB" id="A0AAW1JVI8"/>
<keyword evidence="2" id="KW-1133">Transmembrane helix</keyword>